<feature type="domain" description="Alcohol dehydrogenase-like C-terminal" evidence="7">
    <location>
        <begin position="184"/>
        <end position="312"/>
    </location>
</feature>
<dbReference type="Pfam" id="PF08240">
    <property type="entry name" value="ADH_N"/>
    <property type="match status" value="1"/>
</dbReference>
<dbReference type="Proteomes" id="UP000711391">
    <property type="component" value="Unassembled WGS sequence"/>
</dbReference>
<evidence type="ECO:0000256" key="6">
    <source>
        <dbReference type="RuleBase" id="RU361277"/>
    </source>
</evidence>
<comment type="caution">
    <text evidence="9">The sequence shown here is derived from an EMBL/GenBank/DDBJ whole genome shotgun (WGS) entry which is preliminary data.</text>
</comment>
<feature type="domain" description="Alcohol dehydrogenase-like N-terminal" evidence="8">
    <location>
        <begin position="26"/>
        <end position="139"/>
    </location>
</feature>
<comment type="similarity">
    <text evidence="2 6">Belongs to the zinc-containing alcohol dehydrogenase family.</text>
</comment>
<dbReference type="SUPFAM" id="SSF50129">
    <property type="entry name" value="GroES-like"/>
    <property type="match status" value="1"/>
</dbReference>
<evidence type="ECO:0000256" key="3">
    <source>
        <dbReference type="ARBA" id="ARBA00022723"/>
    </source>
</evidence>
<dbReference type="GO" id="GO:0005737">
    <property type="term" value="C:cytoplasm"/>
    <property type="evidence" value="ECO:0007669"/>
    <property type="project" value="TreeGrafter"/>
</dbReference>
<dbReference type="SUPFAM" id="SSF51735">
    <property type="entry name" value="NAD(P)-binding Rossmann-fold domains"/>
    <property type="match status" value="1"/>
</dbReference>
<protein>
    <submittedName>
        <fullName evidence="9">Alcohol dehydrogenase catalytic domain-containing protein</fullName>
    </submittedName>
</protein>
<keyword evidence="4 6" id="KW-0862">Zinc</keyword>
<comment type="cofactor">
    <cofactor evidence="1 6">
        <name>Zn(2+)</name>
        <dbReference type="ChEBI" id="CHEBI:29105"/>
    </cofactor>
</comment>
<gene>
    <name evidence="9" type="ORF">ISQ64_02225</name>
</gene>
<dbReference type="InterPro" id="IPR013149">
    <property type="entry name" value="ADH-like_C"/>
</dbReference>
<dbReference type="InterPro" id="IPR011032">
    <property type="entry name" value="GroES-like_sf"/>
</dbReference>
<name>A0A937I4V8_9GAMM</name>
<dbReference type="GO" id="GO:0004022">
    <property type="term" value="F:alcohol dehydrogenase (NAD+) activity"/>
    <property type="evidence" value="ECO:0007669"/>
    <property type="project" value="TreeGrafter"/>
</dbReference>
<dbReference type="InterPro" id="IPR036291">
    <property type="entry name" value="NAD(P)-bd_dom_sf"/>
</dbReference>
<dbReference type="EMBL" id="JADHQD010000009">
    <property type="protein sequence ID" value="MBL6818206.1"/>
    <property type="molecule type" value="Genomic_DNA"/>
</dbReference>
<dbReference type="PANTHER" id="PTHR42940:SF8">
    <property type="entry name" value="VACUOLAR PROTEIN SORTING-ASSOCIATED PROTEIN 11"/>
    <property type="match status" value="1"/>
</dbReference>
<dbReference type="Pfam" id="PF00107">
    <property type="entry name" value="ADH_zinc_N"/>
    <property type="match status" value="1"/>
</dbReference>
<dbReference type="InterPro" id="IPR013154">
    <property type="entry name" value="ADH-like_N"/>
</dbReference>
<sequence length="350" mass="37551">MKSYKVVANGVPLEECNSEIPQPQGKQVLIKTIACGVCHTDIHIHDGYFDMGNGNQIPSRVKEPLTMGHEIYGEVAGVGEKVKDIEIGKKYVVYPWIGCGECEQCKNDMEHYCGPFTSKNLGVSVDGGYGEYVLVDDSKYLFDAGDTPEELAGSYACRGLTAYSALKKANPTKGNTLVIISAGGLGLLALKIAQATYDVKTIVVDIDDVKLKIAKQEGATEIVNSTHENAASKIMELCGGAASKVLDFVGSESSINFGYNLFGINKGGLYILIGLLGGKFDLQLPLHTFTARTISGTYVGSMQEMKELMNLVRSGKIEPVAVETRPASQASVTLSDLKLGKIKGLVCLKH</sequence>
<dbReference type="PROSITE" id="PS00059">
    <property type="entry name" value="ADH_ZINC"/>
    <property type="match status" value="1"/>
</dbReference>
<evidence type="ECO:0000256" key="2">
    <source>
        <dbReference type="ARBA" id="ARBA00008072"/>
    </source>
</evidence>
<keyword evidence="3 6" id="KW-0479">Metal-binding</keyword>
<evidence type="ECO:0000256" key="4">
    <source>
        <dbReference type="ARBA" id="ARBA00022833"/>
    </source>
</evidence>
<dbReference type="InterPro" id="IPR002328">
    <property type="entry name" value="ADH_Zn_CS"/>
</dbReference>
<dbReference type="AlphaFoldDB" id="A0A937I4V8"/>
<dbReference type="GO" id="GO:0008270">
    <property type="term" value="F:zinc ion binding"/>
    <property type="evidence" value="ECO:0007669"/>
    <property type="project" value="InterPro"/>
</dbReference>
<dbReference type="CDD" id="cd08240">
    <property type="entry name" value="6_hydroxyhexanoate_dh_like"/>
    <property type="match status" value="1"/>
</dbReference>
<dbReference type="Gene3D" id="3.90.180.10">
    <property type="entry name" value="Medium-chain alcohol dehydrogenases, catalytic domain"/>
    <property type="match status" value="1"/>
</dbReference>
<keyword evidence="5" id="KW-0560">Oxidoreductase</keyword>
<evidence type="ECO:0000313" key="9">
    <source>
        <dbReference type="EMBL" id="MBL6818206.1"/>
    </source>
</evidence>
<dbReference type="PANTHER" id="PTHR42940">
    <property type="entry name" value="ALCOHOL DEHYDROGENASE 1-RELATED"/>
    <property type="match status" value="1"/>
</dbReference>
<evidence type="ECO:0000313" key="10">
    <source>
        <dbReference type="Proteomes" id="UP000711391"/>
    </source>
</evidence>
<evidence type="ECO:0000256" key="5">
    <source>
        <dbReference type="ARBA" id="ARBA00023002"/>
    </source>
</evidence>
<organism evidence="9 10">
    <name type="scientific">SAR86 cluster bacterium</name>
    <dbReference type="NCBI Taxonomy" id="2030880"/>
    <lineage>
        <taxon>Bacteria</taxon>
        <taxon>Pseudomonadati</taxon>
        <taxon>Pseudomonadota</taxon>
        <taxon>Gammaproteobacteria</taxon>
        <taxon>SAR86 cluster</taxon>
    </lineage>
</organism>
<accession>A0A937I4V8</accession>
<evidence type="ECO:0000256" key="1">
    <source>
        <dbReference type="ARBA" id="ARBA00001947"/>
    </source>
</evidence>
<dbReference type="Gene3D" id="3.40.50.720">
    <property type="entry name" value="NAD(P)-binding Rossmann-like Domain"/>
    <property type="match status" value="1"/>
</dbReference>
<evidence type="ECO:0000259" key="8">
    <source>
        <dbReference type="Pfam" id="PF08240"/>
    </source>
</evidence>
<evidence type="ECO:0000259" key="7">
    <source>
        <dbReference type="Pfam" id="PF00107"/>
    </source>
</evidence>
<proteinExistence type="inferred from homology"/>
<reference evidence="9" key="1">
    <citation type="submission" date="2020-10" db="EMBL/GenBank/DDBJ databases">
        <title>Microbiome of the Black Sea water column analyzed by genome centric metagenomics.</title>
        <authorList>
            <person name="Cabello-Yeves P.J."/>
            <person name="Callieri C."/>
            <person name="Picazo A."/>
            <person name="Mehrshad M."/>
            <person name="Haro-Moreno J.M."/>
            <person name="Roda-Garcia J."/>
            <person name="Dzembekova N."/>
            <person name="Slabakova V."/>
            <person name="Slabakova N."/>
            <person name="Moncheva S."/>
            <person name="Rodriguez-Valera F."/>
        </authorList>
    </citation>
    <scope>NUCLEOTIDE SEQUENCE</scope>
    <source>
        <strain evidence="9">BS307-5m-G50</strain>
    </source>
</reference>